<dbReference type="EMBL" id="JAAMPC010000005">
    <property type="protein sequence ID" value="KAG2310253.1"/>
    <property type="molecule type" value="Genomic_DNA"/>
</dbReference>
<dbReference type="AlphaFoldDB" id="A0A8X8ASG7"/>
<evidence type="ECO:0000313" key="2">
    <source>
        <dbReference type="Proteomes" id="UP000886595"/>
    </source>
</evidence>
<protein>
    <submittedName>
        <fullName evidence="1">Uncharacterized protein</fullName>
    </submittedName>
</protein>
<comment type="caution">
    <text evidence="1">The sequence shown here is derived from an EMBL/GenBank/DDBJ whole genome shotgun (WGS) entry which is preliminary data.</text>
</comment>
<keyword evidence="2" id="KW-1185">Reference proteome</keyword>
<reference evidence="1 2" key="1">
    <citation type="submission" date="2020-02" db="EMBL/GenBank/DDBJ databases">
        <authorList>
            <person name="Ma Q."/>
            <person name="Huang Y."/>
            <person name="Song X."/>
            <person name="Pei D."/>
        </authorList>
    </citation>
    <scope>NUCLEOTIDE SEQUENCE [LARGE SCALE GENOMIC DNA]</scope>
    <source>
        <strain evidence="1">Sxm20200214</strain>
        <tissue evidence="1">Leaf</tissue>
    </source>
</reference>
<evidence type="ECO:0000313" key="1">
    <source>
        <dbReference type="EMBL" id="KAG2310253.1"/>
    </source>
</evidence>
<organism evidence="1 2">
    <name type="scientific">Brassica carinata</name>
    <name type="common">Ethiopian mustard</name>
    <name type="synonym">Abyssinian cabbage</name>
    <dbReference type="NCBI Taxonomy" id="52824"/>
    <lineage>
        <taxon>Eukaryota</taxon>
        <taxon>Viridiplantae</taxon>
        <taxon>Streptophyta</taxon>
        <taxon>Embryophyta</taxon>
        <taxon>Tracheophyta</taxon>
        <taxon>Spermatophyta</taxon>
        <taxon>Magnoliopsida</taxon>
        <taxon>eudicotyledons</taxon>
        <taxon>Gunneridae</taxon>
        <taxon>Pentapetalae</taxon>
        <taxon>rosids</taxon>
        <taxon>malvids</taxon>
        <taxon>Brassicales</taxon>
        <taxon>Brassicaceae</taxon>
        <taxon>Brassiceae</taxon>
        <taxon>Brassica</taxon>
    </lineage>
</organism>
<gene>
    <name evidence="1" type="ORF">Bca52824_021810</name>
</gene>
<name>A0A8X8ASG7_BRACI</name>
<proteinExistence type="predicted"/>
<accession>A0A8X8ASG7</accession>
<dbReference type="Proteomes" id="UP000886595">
    <property type="component" value="Unassembled WGS sequence"/>
</dbReference>
<sequence length="79" mass="8970">MQAYLFFLFSLSRYVMKRRYIGNSHESVADLLLSSPLDHLLGAARIVVTGLSFSDADLLHRESSMSKNGHFWLYFTSGP</sequence>